<dbReference type="Gene3D" id="3.90.1430.10">
    <property type="entry name" value="Yeast translation eEF2 (G' domain)"/>
    <property type="match status" value="1"/>
</dbReference>
<reference evidence="5 6" key="1">
    <citation type="submission" date="2024-11" db="EMBL/GenBank/DDBJ databases">
        <title>Adaptive evolution of stress response genes in parasites aligns with host niche diversity.</title>
        <authorList>
            <person name="Hahn C."/>
            <person name="Resl P."/>
        </authorList>
    </citation>
    <scope>NUCLEOTIDE SEQUENCE [LARGE SCALE GENOMIC DNA]</scope>
    <source>
        <strain evidence="5">EGGRZ-B1_66</strain>
        <tissue evidence="5">Body</tissue>
    </source>
</reference>
<feature type="compositionally biased region" description="Polar residues" evidence="3">
    <location>
        <begin position="481"/>
        <end position="500"/>
    </location>
</feature>
<dbReference type="Gene3D" id="2.40.30.10">
    <property type="entry name" value="Translation factors"/>
    <property type="match status" value="1"/>
</dbReference>
<gene>
    <name evidence="5" type="primary">EFTUD1_1</name>
    <name evidence="5" type="ORF">Ciccas_012493</name>
</gene>
<dbReference type="Proteomes" id="UP001626550">
    <property type="component" value="Unassembled WGS sequence"/>
</dbReference>
<evidence type="ECO:0000256" key="1">
    <source>
        <dbReference type="ARBA" id="ARBA00022741"/>
    </source>
</evidence>
<dbReference type="InterPro" id="IPR000795">
    <property type="entry name" value="T_Tr_GTP-bd_dom"/>
</dbReference>
<organism evidence="5 6">
    <name type="scientific">Cichlidogyrus casuarinus</name>
    <dbReference type="NCBI Taxonomy" id="1844966"/>
    <lineage>
        <taxon>Eukaryota</taxon>
        <taxon>Metazoa</taxon>
        <taxon>Spiralia</taxon>
        <taxon>Lophotrochozoa</taxon>
        <taxon>Platyhelminthes</taxon>
        <taxon>Monogenea</taxon>
        <taxon>Monopisthocotylea</taxon>
        <taxon>Dactylogyridea</taxon>
        <taxon>Ancyrocephalidae</taxon>
        <taxon>Cichlidogyrus</taxon>
    </lineage>
</organism>
<keyword evidence="1" id="KW-0547">Nucleotide-binding</keyword>
<keyword evidence="6" id="KW-1185">Reference proteome</keyword>
<dbReference type="Pfam" id="PF00009">
    <property type="entry name" value="GTP_EFTU"/>
    <property type="match status" value="1"/>
</dbReference>
<feature type="region of interest" description="Disordered" evidence="3">
    <location>
        <begin position="469"/>
        <end position="502"/>
    </location>
</feature>
<dbReference type="EMBL" id="JBJKFK010004475">
    <property type="protein sequence ID" value="KAL3308967.1"/>
    <property type="molecule type" value="Genomic_DNA"/>
</dbReference>
<protein>
    <submittedName>
        <fullName evidence="5">Elongation factor-like GTPase 1</fullName>
    </submittedName>
</protein>
<dbReference type="InterPro" id="IPR027417">
    <property type="entry name" value="P-loop_NTPase"/>
</dbReference>
<sequence length="790" mass="87544">MDNLETEQERGITMKSSAVTLIHTDKQDDTYLINLIDSPGHIDFSSEVSTATRLCDSAIIVVDVVEGVCPQTRTVLKQAYEEGLTLVLLINKIDRLIIELQLTPEQAFETINRLIEQVNSIIAEFFTSDVTKIDFDQHQETNSDFHLDEEQSEKMHSWSTGLELTNDSDLYFHPELGEVIFSCAIDNWGFRICDFARMWSQKLNIPEDIVTKALWGDYYLAPPSGKTDALKSIKLGAKRKGKPNLFVQCILNQLWNLYETFTVKKEVDKFQSIAANLKVQVSGKDAREKDAGTLLRILLSSWLPLGPCCLDGLVQCCPSPNRAMSKYRAMHMLYGDQVANYRAEEYIEDKASSCKSDALLTPICQSIMKCSSADDAPFVAFVSKVFWIEKSKFFRAEATPSSTQEAPTEPMTTQNPFASAEFVALARIFSGACYVGRRVFVLGPKFDGSRLPDEVLDLNPNDLPLGPLKLPSSSFSDSDDNQSITSNLSRSRIPSCSGSYSGPGLLLRQRNDSVSDTGSVTGYFGTSPGSTTSNSWFHQATARHEFHSSSAVRHVYVADIAGVVRFLGGQNDILKVSAGELVLAGSVVGLLGGDLITSLPKSGLIVSSLRLVSNKPNHETVNSGVVPLAGLTVWHGAPLLSVSLEPGLTTNPDDIVRLERGLKLLERSDPCAEVTVTQKGEYLLHASGELHLQKCLDDFHKYFAPKLQVQVSSFCVPYRETITEAATPIDPSLDLDLYSEDNRIQAEERLSHFMRQLNLLNADDLDENKSVLHKYRNKILNLGPLCRNYR</sequence>
<dbReference type="AlphaFoldDB" id="A0ABD2PQJ4"/>
<evidence type="ECO:0000313" key="6">
    <source>
        <dbReference type="Proteomes" id="UP001626550"/>
    </source>
</evidence>
<proteinExistence type="predicted"/>
<comment type="caution">
    <text evidence="5">The sequence shown here is derived from an EMBL/GenBank/DDBJ whole genome shotgun (WGS) entry which is preliminary data.</text>
</comment>
<dbReference type="GO" id="GO:0005525">
    <property type="term" value="F:GTP binding"/>
    <property type="evidence" value="ECO:0007669"/>
    <property type="project" value="UniProtKB-KW"/>
</dbReference>
<evidence type="ECO:0000313" key="5">
    <source>
        <dbReference type="EMBL" id="KAL3308967.1"/>
    </source>
</evidence>
<dbReference type="Gene3D" id="3.30.70.870">
    <property type="entry name" value="Elongation Factor G (Translational Gtpase), domain 3"/>
    <property type="match status" value="1"/>
</dbReference>
<dbReference type="PROSITE" id="PS51722">
    <property type="entry name" value="G_TR_2"/>
    <property type="match status" value="1"/>
</dbReference>
<dbReference type="FunFam" id="3.30.70.870:FF:000002">
    <property type="entry name" value="Translation elongation factor 2"/>
    <property type="match status" value="1"/>
</dbReference>
<evidence type="ECO:0000256" key="3">
    <source>
        <dbReference type="SAM" id="MobiDB-lite"/>
    </source>
</evidence>
<dbReference type="Gene3D" id="3.40.50.300">
    <property type="entry name" value="P-loop containing nucleotide triphosphate hydrolases"/>
    <property type="match status" value="1"/>
</dbReference>
<dbReference type="InterPro" id="IPR035647">
    <property type="entry name" value="EFG_III/V"/>
</dbReference>
<feature type="domain" description="Tr-type G" evidence="4">
    <location>
        <begin position="1"/>
        <end position="156"/>
    </location>
</feature>
<dbReference type="SUPFAM" id="SSF52540">
    <property type="entry name" value="P-loop containing nucleoside triphosphate hydrolases"/>
    <property type="match status" value="1"/>
</dbReference>
<dbReference type="PANTHER" id="PTHR42908:SF3">
    <property type="entry name" value="ELONGATION FACTOR-LIKE GTPASE 1"/>
    <property type="match status" value="1"/>
</dbReference>
<accession>A0ABD2PQJ4</accession>
<dbReference type="PRINTS" id="PR00315">
    <property type="entry name" value="ELONGATNFCT"/>
</dbReference>
<dbReference type="SUPFAM" id="SSF54980">
    <property type="entry name" value="EF-G C-terminal domain-like"/>
    <property type="match status" value="1"/>
</dbReference>
<dbReference type="PANTHER" id="PTHR42908">
    <property type="entry name" value="TRANSLATION ELONGATION FACTOR-RELATED"/>
    <property type="match status" value="1"/>
</dbReference>
<evidence type="ECO:0000256" key="2">
    <source>
        <dbReference type="ARBA" id="ARBA00023134"/>
    </source>
</evidence>
<keyword evidence="2" id="KW-0342">GTP-binding</keyword>
<name>A0ABD2PQJ4_9PLAT</name>
<evidence type="ECO:0000259" key="4">
    <source>
        <dbReference type="PROSITE" id="PS51722"/>
    </source>
</evidence>